<accession>A0ABS8AZJ1</accession>
<reference evidence="2" key="1">
    <citation type="submission" date="2021-10" db="EMBL/GenBank/DDBJ databases">
        <authorList>
            <person name="Dean J.D."/>
            <person name="Kim M.K."/>
            <person name="Newey C.N."/>
            <person name="Stoker T.S."/>
            <person name="Thompson D.W."/>
            <person name="Grose J.H."/>
        </authorList>
    </citation>
    <scope>NUCLEOTIDE SEQUENCE</scope>
    <source>
        <strain evidence="2">BT178</strain>
    </source>
</reference>
<dbReference type="EMBL" id="JAJADR010000016">
    <property type="protein sequence ID" value="MCB2411179.1"/>
    <property type="molecule type" value="Genomic_DNA"/>
</dbReference>
<evidence type="ECO:0008006" key="4">
    <source>
        <dbReference type="Google" id="ProtNLM"/>
    </source>
</evidence>
<feature type="chain" id="PRO_5045248962" description="T9SS type A sorting domain-containing protein" evidence="1">
    <location>
        <begin position="20"/>
        <end position="560"/>
    </location>
</feature>
<keyword evidence="1" id="KW-0732">Signal</keyword>
<comment type="caution">
    <text evidence="2">The sequence shown here is derived from an EMBL/GenBank/DDBJ whole genome shotgun (WGS) entry which is preliminary data.</text>
</comment>
<protein>
    <recommendedName>
        <fullName evidence="4">T9SS type A sorting domain-containing protein</fullName>
    </recommendedName>
</protein>
<dbReference type="InterPro" id="IPR052918">
    <property type="entry name" value="Motility_Chemotaxis_Reg"/>
</dbReference>
<evidence type="ECO:0000313" key="2">
    <source>
        <dbReference type="EMBL" id="MCB2411179.1"/>
    </source>
</evidence>
<sequence length="560" mass="55670">MKKILLLAALLAGPGLTQAQSWQWVAAATGTGNARIYASATDASGATVAGDFTGTIRLGSFTLTSAGNRDVFVARLNSGGTFTQAVRAGGPAEDYARAMALAADGTATVLGGFYSATAEFGATSLAKAGTTNGAEVFVAQLSSTGTWTRAVQGGSLAANYPAALALNTAGDAIITGFFYGPTTSFGSTTLSNTNPTGSTADVFVARLSSAGTWTQAVRAGSSGDDRGEGVALAADGTALVVGSFQGPSMSVGSFSLTNADAAGLTNDAFVARLGSTGTWTQVARMGGPGSDQARRVALDAAGNATVVGSFNSPTISFGTLPLTNAGGTTGTSDVFAARFTPAGIWSQAVQAGGSGSEAALAVAISANGQATVGGLFTSPSAPFGGLSLTNADAGGNSYDLFVARLNVEGSAWTQAVRAGGGSDETVVDLALNSSGEATIAGLYLRTTTIDFTTLTSTTSTDDTGFVTRTSGLMLGVRQAAGVASLVVYPNPTAAGASITLRLPAATPTAQPLVLRDGLGRVARQLSIPAGRQEVLVPTAGLTPGLYLLEAGLSRTQLVVE</sequence>
<dbReference type="Proteomes" id="UP001165296">
    <property type="component" value="Unassembled WGS sequence"/>
</dbReference>
<feature type="signal peptide" evidence="1">
    <location>
        <begin position="1"/>
        <end position="19"/>
    </location>
</feature>
<dbReference type="PANTHER" id="PTHR35580">
    <property type="entry name" value="CELL SURFACE GLYCOPROTEIN (S-LAYER PROTEIN)-LIKE PROTEIN"/>
    <property type="match status" value="1"/>
</dbReference>
<dbReference type="PANTHER" id="PTHR35580:SF1">
    <property type="entry name" value="PHYTASE-LIKE DOMAIN-CONTAINING PROTEIN"/>
    <property type="match status" value="1"/>
</dbReference>
<evidence type="ECO:0000313" key="3">
    <source>
        <dbReference type="Proteomes" id="UP001165296"/>
    </source>
</evidence>
<gene>
    <name evidence="2" type="ORF">LGH74_24540</name>
</gene>
<dbReference type="RefSeq" id="WP_226180789.1">
    <property type="nucleotide sequence ID" value="NZ_JAJADR010000016.1"/>
</dbReference>
<evidence type="ECO:0000256" key="1">
    <source>
        <dbReference type="SAM" id="SignalP"/>
    </source>
</evidence>
<name>A0ABS8AZJ1_9BACT</name>
<organism evidence="2 3">
    <name type="scientific">Hymenobacter lucidus</name>
    <dbReference type="NCBI Taxonomy" id="2880930"/>
    <lineage>
        <taxon>Bacteria</taxon>
        <taxon>Pseudomonadati</taxon>
        <taxon>Bacteroidota</taxon>
        <taxon>Cytophagia</taxon>
        <taxon>Cytophagales</taxon>
        <taxon>Hymenobacteraceae</taxon>
        <taxon>Hymenobacter</taxon>
    </lineage>
</organism>
<keyword evidence="3" id="KW-1185">Reference proteome</keyword>
<proteinExistence type="predicted"/>